<feature type="transmembrane region" description="Helical" evidence="13">
    <location>
        <begin position="170"/>
        <end position="188"/>
    </location>
</feature>
<dbReference type="GO" id="GO:0005524">
    <property type="term" value="F:ATP binding"/>
    <property type="evidence" value="ECO:0007669"/>
    <property type="project" value="UniProtKB-KW"/>
</dbReference>
<evidence type="ECO:0000256" key="10">
    <source>
        <dbReference type="ARBA" id="ARBA00022989"/>
    </source>
</evidence>
<evidence type="ECO:0000313" key="16">
    <source>
        <dbReference type="EnsemblMetazoa" id="tetur03g07840.1"/>
    </source>
</evidence>
<evidence type="ECO:0000256" key="8">
    <source>
        <dbReference type="ARBA" id="ARBA00022840"/>
    </source>
</evidence>
<feature type="transmembrane region" description="Helical" evidence="13">
    <location>
        <begin position="35"/>
        <end position="55"/>
    </location>
</feature>
<dbReference type="Proteomes" id="UP000015104">
    <property type="component" value="Unassembled WGS sequence"/>
</dbReference>
<evidence type="ECO:0000256" key="7">
    <source>
        <dbReference type="ARBA" id="ARBA00022741"/>
    </source>
</evidence>
<feature type="domain" description="ABC transmembrane type-1" evidence="15">
    <location>
        <begin position="901"/>
        <end position="1184"/>
    </location>
</feature>
<feature type="transmembrane region" description="Helical" evidence="13">
    <location>
        <begin position="1156"/>
        <end position="1177"/>
    </location>
</feature>
<feature type="transmembrane region" description="Helical" evidence="13">
    <location>
        <begin position="67"/>
        <end position="88"/>
    </location>
</feature>
<feature type="transmembrane region" description="Helical" evidence="13">
    <location>
        <begin position="311"/>
        <end position="330"/>
    </location>
</feature>
<proteinExistence type="inferred from homology"/>
<evidence type="ECO:0000256" key="6">
    <source>
        <dbReference type="ARBA" id="ARBA00022737"/>
    </source>
</evidence>
<feature type="transmembrane region" description="Helical" evidence="13">
    <location>
        <begin position="1018"/>
        <end position="1049"/>
    </location>
</feature>
<feature type="transmembrane region" description="Helical" evidence="13">
    <location>
        <begin position="897"/>
        <end position="920"/>
    </location>
</feature>
<dbReference type="PROSITE" id="PS50893">
    <property type="entry name" value="ABC_TRANSPORTER_2"/>
    <property type="match status" value="2"/>
</dbReference>
<dbReference type="EMBL" id="CAEY01001142">
    <property type="status" value="NOT_ANNOTATED_CDS"/>
    <property type="molecule type" value="Genomic_DNA"/>
</dbReference>
<feature type="transmembrane region" description="Helical" evidence="13">
    <location>
        <begin position="452"/>
        <end position="471"/>
    </location>
</feature>
<dbReference type="SUPFAM" id="SSF90123">
    <property type="entry name" value="ABC transporter transmembrane region"/>
    <property type="match status" value="2"/>
</dbReference>
<keyword evidence="8" id="KW-0067">ATP-binding</keyword>
<accession>T1K0H8</accession>
<dbReference type="PANTHER" id="PTHR24223:SF330">
    <property type="entry name" value="ATP-BINDING CASSETTE SUB-FAMILY C MEMBER 10"/>
    <property type="match status" value="1"/>
</dbReference>
<feature type="transmembrane region" description="Helical" evidence="13">
    <location>
        <begin position="571"/>
        <end position="593"/>
    </location>
</feature>
<dbReference type="CDD" id="cd18605">
    <property type="entry name" value="ABC_6TM_MRP7_D2_like"/>
    <property type="match status" value="1"/>
</dbReference>
<dbReference type="FunFam" id="3.40.50.300:FF:000973">
    <property type="entry name" value="Multidrug resistance-associated protein 4"/>
    <property type="match status" value="1"/>
</dbReference>
<feature type="transmembrane region" description="Helical" evidence="13">
    <location>
        <begin position="1130"/>
        <end position="1150"/>
    </location>
</feature>
<dbReference type="PROSITE" id="PS50929">
    <property type="entry name" value="ABC_TM1F"/>
    <property type="match status" value="2"/>
</dbReference>
<dbReference type="EnsemblMetazoa" id="tetur03g07840.1">
    <property type="protein sequence ID" value="tetur03g07840.1"/>
    <property type="gene ID" value="tetur03g07840"/>
</dbReference>
<feature type="transmembrane region" description="Helical" evidence="13">
    <location>
        <begin position="532"/>
        <end position="559"/>
    </location>
</feature>
<dbReference type="Gene3D" id="3.40.50.300">
    <property type="entry name" value="P-loop containing nucleotide triphosphate hydrolases"/>
    <property type="match status" value="2"/>
</dbReference>
<dbReference type="CDD" id="cd03244">
    <property type="entry name" value="ABCC_MRP_domain2"/>
    <property type="match status" value="1"/>
</dbReference>
<dbReference type="SUPFAM" id="SSF52540">
    <property type="entry name" value="P-loop containing nucleoside triphosphate hydrolases"/>
    <property type="match status" value="2"/>
</dbReference>
<dbReference type="PROSITE" id="PS00211">
    <property type="entry name" value="ABC_TRANSPORTER_1"/>
    <property type="match status" value="1"/>
</dbReference>
<dbReference type="EC" id="7.6.2.2" evidence="3"/>
<evidence type="ECO:0000256" key="4">
    <source>
        <dbReference type="ARBA" id="ARBA00022448"/>
    </source>
</evidence>
<evidence type="ECO:0000256" key="9">
    <source>
        <dbReference type="ARBA" id="ARBA00022967"/>
    </source>
</evidence>
<feature type="transmembrane region" description="Helical" evidence="13">
    <location>
        <begin position="976"/>
        <end position="998"/>
    </location>
</feature>
<reference evidence="16" key="2">
    <citation type="submission" date="2015-06" db="UniProtKB">
        <authorList>
            <consortium name="EnsemblMetazoa"/>
        </authorList>
    </citation>
    <scope>IDENTIFICATION</scope>
</reference>
<dbReference type="InterPro" id="IPR003439">
    <property type="entry name" value="ABC_transporter-like_ATP-bd"/>
</dbReference>
<dbReference type="CDD" id="cd18598">
    <property type="entry name" value="ABC_6TM_MRP7_D1_like"/>
    <property type="match status" value="1"/>
</dbReference>
<dbReference type="GO" id="GO:0016020">
    <property type="term" value="C:membrane"/>
    <property type="evidence" value="ECO:0007669"/>
    <property type="project" value="UniProtKB-SubCell"/>
</dbReference>
<feature type="transmembrane region" description="Helical" evidence="13">
    <location>
        <begin position="940"/>
        <end position="964"/>
    </location>
</feature>
<feature type="transmembrane region" description="Helical" evidence="13">
    <location>
        <begin position="100"/>
        <end position="119"/>
    </location>
</feature>
<dbReference type="Pfam" id="PF00005">
    <property type="entry name" value="ABC_tran"/>
    <property type="match status" value="2"/>
</dbReference>
<protein>
    <recommendedName>
        <fullName evidence="3">ABC-type xenobiotic transporter</fullName>
        <ecNumber evidence="3">7.6.2.2</ecNumber>
    </recommendedName>
</protein>
<reference evidence="17" key="1">
    <citation type="submission" date="2011-08" db="EMBL/GenBank/DDBJ databases">
        <authorList>
            <person name="Rombauts S."/>
        </authorList>
    </citation>
    <scope>NUCLEOTIDE SEQUENCE</scope>
    <source>
        <strain evidence="17">London</strain>
    </source>
</reference>
<feature type="domain" description="ABC transporter" evidence="14">
    <location>
        <begin position="625"/>
        <end position="857"/>
    </location>
</feature>
<dbReference type="CDD" id="cd03250">
    <property type="entry name" value="ABCC_MRP_domain1"/>
    <property type="match status" value="1"/>
</dbReference>
<dbReference type="GO" id="GO:0008559">
    <property type="term" value="F:ABC-type xenobiotic transporter activity"/>
    <property type="evidence" value="ECO:0007669"/>
    <property type="project" value="UniProtKB-EC"/>
</dbReference>
<dbReference type="Pfam" id="PF00664">
    <property type="entry name" value="ABC_membrane"/>
    <property type="match status" value="2"/>
</dbReference>
<evidence type="ECO:0000256" key="2">
    <source>
        <dbReference type="ARBA" id="ARBA00009726"/>
    </source>
</evidence>
<evidence type="ECO:0000259" key="14">
    <source>
        <dbReference type="PROSITE" id="PS50893"/>
    </source>
</evidence>
<evidence type="ECO:0000256" key="13">
    <source>
        <dbReference type="SAM" id="Phobius"/>
    </source>
</evidence>
<dbReference type="InterPro" id="IPR036640">
    <property type="entry name" value="ABC1_TM_sf"/>
</dbReference>
<dbReference type="OMA" id="PYAWPSQ"/>
<dbReference type="STRING" id="32264.T1K0H8"/>
<evidence type="ECO:0000256" key="5">
    <source>
        <dbReference type="ARBA" id="ARBA00022692"/>
    </source>
</evidence>
<dbReference type="OrthoDB" id="6500128at2759"/>
<comment type="similarity">
    <text evidence="2">Belongs to the ABC transporter superfamily. ABCC family. Conjugate transporter (TC 3.A.1.208) subfamily.</text>
</comment>
<organism evidence="16 17">
    <name type="scientific">Tetranychus urticae</name>
    <name type="common">Two-spotted spider mite</name>
    <dbReference type="NCBI Taxonomy" id="32264"/>
    <lineage>
        <taxon>Eukaryota</taxon>
        <taxon>Metazoa</taxon>
        <taxon>Ecdysozoa</taxon>
        <taxon>Arthropoda</taxon>
        <taxon>Chelicerata</taxon>
        <taxon>Arachnida</taxon>
        <taxon>Acari</taxon>
        <taxon>Acariformes</taxon>
        <taxon>Trombidiformes</taxon>
        <taxon>Prostigmata</taxon>
        <taxon>Eleutherengona</taxon>
        <taxon>Raphignathae</taxon>
        <taxon>Tetranychoidea</taxon>
        <taxon>Tetranychidae</taxon>
        <taxon>Tetranychus</taxon>
    </lineage>
</organism>
<dbReference type="FunFam" id="1.20.1560.10:FF:000037">
    <property type="entry name" value="ATP-binding cassette subfamily C member 10"/>
    <property type="match status" value="1"/>
</dbReference>
<keyword evidence="17" id="KW-1185">Reference proteome</keyword>
<evidence type="ECO:0000256" key="3">
    <source>
        <dbReference type="ARBA" id="ARBA00012191"/>
    </source>
</evidence>
<keyword evidence="10 13" id="KW-1133">Transmembrane helix</keyword>
<dbReference type="PANTHER" id="PTHR24223">
    <property type="entry name" value="ATP-BINDING CASSETTE SUB-FAMILY C"/>
    <property type="match status" value="1"/>
</dbReference>
<evidence type="ECO:0000256" key="12">
    <source>
        <dbReference type="ARBA" id="ARBA00034018"/>
    </source>
</evidence>
<comment type="subcellular location">
    <subcellularLocation>
        <location evidence="1">Membrane</location>
        <topology evidence="1">Multi-pass membrane protein</topology>
    </subcellularLocation>
</comment>
<gene>
    <name evidence="16" type="primary">107372071</name>
</gene>
<dbReference type="eggNOG" id="KOG0054">
    <property type="taxonomic scope" value="Eukaryota"/>
</dbReference>
<keyword evidence="11 13" id="KW-0472">Membrane</keyword>
<name>T1K0H8_TETUR</name>
<keyword evidence="7" id="KW-0547">Nucleotide-binding</keyword>
<dbReference type="HOGENOM" id="CLU_000604_27_1_1"/>
<dbReference type="FunFam" id="1.20.1560.10:FF:000113">
    <property type="entry name" value="ABC transporter, putative"/>
    <property type="match status" value="1"/>
</dbReference>
<feature type="transmembrane region" description="Helical" evidence="13">
    <location>
        <begin position="425"/>
        <end position="446"/>
    </location>
</feature>
<feature type="transmembrane region" description="Helical" evidence="13">
    <location>
        <begin position="131"/>
        <end position="150"/>
    </location>
</feature>
<feature type="domain" description="ABC transmembrane type-1" evidence="15">
    <location>
        <begin position="312"/>
        <end position="594"/>
    </location>
</feature>
<dbReference type="InterPro" id="IPR050173">
    <property type="entry name" value="ABC_transporter_C-like"/>
</dbReference>
<dbReference type="Gene3D" id="1.20.1560.10">
    <property type="entry name" value="ABC transporter type 1, transmembrane domain"/>
    <property type="match status" value="2"/>
</dbReference>
<dbReference type="InterPro" id="IPR027417">
    <property type="entry name" value="P-loop_NTPase"/>
</dbReference>
<evidence type="ECO:0000259" key="15">
    <source>
        <dbReference type="PROSITE" id="PS50929"/>
    </source>
</evidence>
<evidence type="ECO:0000313" key="17">
    <source>
        <dbReference type="Proteomes" id="UP000015104"/>
    </source>
</evidence>
<keyword evidence="4" id="KW-0813">Transport</keyword>
<keyword evidence="6" id="KW-0677">Repeat</keyword>
<evidence type="ECO:0000256" key="1">
    <source>
        <dbReference type="ARBA" id="ARBA00004141"/>
    </source>
</evidence>
<keyword evidence="9" id="KW-1278">Translocase</keyword>
<dbReference type="InterPro" id="IPR003593">
    <property type="entry name" value="AAA+_ATPase"/>
</dbReference>
<dbReference type="InterPro" id="IPR011527">
    <property type="entry name" value="ABC1_TM_dom"/>
</dbReference>
<feature type="domain" description="ABC transporter" evidence="14">
    <location>
        <begin position="1219"/>
        <end position="1452"/>
    </location>
</feature>
<dbReference type="InterPro" id="IPR017871">
    <property type="entry name" value="ABC_transporter-like_CS"/>
</dbReference>
<dbReference type="GO" id="GO:0016887">
    <property type="term" value="F:ATP hydrolysis activity"/>
    <property type="evidence" value="ECO:0007669"/>
    <property type="project" value="InterPro"/>
</dbReference>
<sequence>MDEPTLYEKFCGEPQFNVFTGYSLDYCFLQMIIEIPLHFFIALVSTLLLSTLTIPDHVYIKQNWPKWVAHGFRLILTLTVINLILLEYWSLPDGKHPPDIAIISIGIKIIAWFMVSLVSYRIIKFSPLTKLVNLSSLMVLMFSALISNGLHLDWVLNNRTLSSSYSQYTTIIASLVIAINLIFILTLWPRFNRWRIFKEQLYDTDLQNLLSQSHPMSTSFSASFSLDNHQTCSLPSRFFFYWVNPLLTKGYKQKIKSHNDLFPLPSSLSTNTSYERLIQHIVPNESGLNHPYNKFSLVLWKSLFKAFGRPAFITAFFKIVADIFYFGGPLILERLILYIEDETSTPSNEGFYYCAFLLGSTLVSSISISLYNFQSANISLKITSSISKLLYRKLLNVRSDSMASTFSSGEIINFLSTDTGRVTNFYPSMVAFLTLPLQLVVTLYLLYSQLGLAFLAGLLLTLIIIPVNKVICDKIGSLNVHLLKWKDKRIKLMSEMLTGIRLVKMQAWENVFEAEIIKLRNEEMKYMRKIKYLDALCVYFWATTPVLISLSTFATYVLLGNHLTASRVFTSLALFNMLINPLNALPWVLNGLIEACISAKRIQKFLDIKEMNLSTHYTGCLKGETKLNSVGSFFKRDTITLDHRFTLGPIDLIVKSGDYVGIAGSVGSGKSSLFSAIIGEMSRASGTFQINDHDLIKGIGYVPQDPWIQNTSIRENILFGSIFDPIKYKSVIDACALVEDFKIFPNGDATIVGDRGVTLSGGQKARIALARAVYQDFDIYLLDDPYSSVDAHVADHIKTKCIDGLLSSKTKLLSTHHTEYLTNAQLIVVMDNGLMMEKGNSGILAYVKPKDTVASVPDKKEFSESVERVEKPSEEAMEKGTVKFDIYRHYWKSVGPWLSPFILILFTFMQISRTASDWWLSHWTTAIKNSTSSLSGADTYLGVFAGISIINSLFSLFRAFFFAYGGIAASKAIHSILLKSTLTSTISFFDTTAFGRIINRFSSDITNVDDGLPFNLNILLSQIFGLAASLFITIYGIPWTAFAVLPLFIPYFFIQKYYRWTSRDMKRLCAVSLSPVYHQLAETIQGVSTIRAFAATSRFITDFVDKIDVSNTCQYAFSAASQWLNIRLQVLGVIFSCAVALTAVILHYFALVEVNAGLVGLALAYSLTITGLLNGFVQTFSQVEVDMISVERIQQFVRSIGKEDDDGHRPEHWPNKGEIIFEQVSLRYKPESPLALNQITITIEPRQHIGIIGRTGSGKSTLLQTLFRLKDLENGRIIIDGVDISTVNVRHLRSSLFIVPQDSYLFSGSIRHNLDPLHRHTDDEIWKALRQCQADSLVLSLGSLNAIISENGRDLSFGQRQLICLTRALLSRAKIICFDEITSSIDRETDQVLEKTIRSSFKHSTILTVAHKIETVLYCDRVLLMEGGRIIEDGNPQKLKMNTSSKFYKLWSAMNAK</sequence>
<feature type="transmembrane region" description="Helical" evidence="13">
    <location>
        <begin position="350"/>
        <end position="371"/>
    </location>
</feature>
<dbReference type="FunFam" id="3.40.50.300:FF:000838">
    <property type="entry name" value="ABC multidrug transporter (Eurofung)"/>
    <property type="match status" value="1"/>
</dbReference>
<dbReference type="SMART" id="SM00382">
    <property type="entry name" value="AAA"/>
    <property type="match status" value="2"/>
</dbReference>
<evidence type="ECO:0000256" key="11">
    <source>
        <dbReference type="ARBA" id="ARBA00023136"/>
    </source>
</evidence>
<keyword evidence="5 13" id="KW-0812">Transmembrane</keyword>
<dbReference type="KEGG" id="tut:107372071"/>
<comment type="catalytic activity">
    <reaction evidence="12">
        <text>ATP + H2O + xenobioticSide 1 = ADP + phosphate + xenobioticSide 2.</text>
        <dbReference type="EC" id="7.6.2.2"/>
    </reaction>
</comment>